<dbReference type="PANTHER" id="PTHR19136">
    <property type="entry name" value="MOLYBDENUM COFACTOR GUANYLYLTRANSFERASE"/>
    <property type="match status" value="1"/>
</dbReference>
<keyword evidence="5" id="KW-0460">Magnesium</keyword>
<dbReference type="GO" id="GO:0016779">
    <property type="term" value="F:nucleotidyltransferase activity"/>
    <property type="evidence" value="ECO:0007669"/>
    <property type="project" value="TreeGrafter"/>
</dbReference>
<dbReference type="PANTHER" id="PTHR19136:SF81">
    <property type="entry name" value="MOLYBDENUM COFACTOR GUANYLYLTRANSFERASE"/>
    <property type="match status" value="1"/>
</dbReference>
<dbReference type="GO" id="GO:0046872">
    <property type="term" value="F:metal ion binding"/>
    <property type="evidence" value="ECO:0007669"/>
    <property type="project" value="UniProtKB-KW"/>
</dbReference>
<reference evidence="9" key="1">
    <citation type="submission" date="2020-05" db="EMBL/GenBank/DDBJ databases">
        <authorList>
            <person name="Chiriac C."/>
            <person name="Salcher M."/>
            <person name="Ghai R."/>
            <person name="Kavagutti S V."/>
        </authorList>
    </citation>
    <scope>NUCLEOTIDE SEQUENCE</scope>
</reference>
<evidence type="ECO:0000256" key="4">
    <source>
        <dbReference type="ARBA" id="ARBA00022741"/>
    </source>
</evidence>
<proteinExistence type="predicted"/>
<dbReference type="Gene3D" id="3.90.550.10">
    <property type="entry name" value="Spore Coat Polysaccharide Biosynthesis Protein SpsA, Chain A"/>
    <property type="match status" value="1"/>
</dbReference>
<dbReference type="AlphaFoldDB" id="A0A6J6SS64"/>
<dbReference type="EMBL" id="CAEZYW010000066">
    <property type="protein sequence ID" value="CAB4737515.1"/>
    <property type="molecule type" value="Genomic_DNA"/>
</dbReference>
<sequence>MPSIRSAALTTADATAAWTAIVLTGGSGTRLGGRSKAEVVLGEATLLEHVLQGLPAGVNVVVVGPEPATPSRAVIVTRESPTGGGPVAALAAGLQLVTTPLVGVIATDMPFASGLLARLTATIPPGADALVPLDATGRRQPLCAAYRSAALHRAVQSLGTVENASLRSLIEHLAIAETTAARPADLEDIDTPSDLDRSQAIMRVTKGTSTWMTG</sequence>
<keyword evidence="2" id="KW-0808">Transferase</keyword>
<keyword evidence="1" id="KW-0963">Cytoplasm</keyword>
<evidence type="ECO:0000256" key="6">
    <source>
        <dbReference type="ARBA" id="ARBA00023134"/>
    </source>
</evidence>
<dbReference type="GO" id="GO:0005525">
    <property type="term" value="F:GTP binding"/>
    <property type="evidence" value="ECO:0007669"/>
    <property type="project" value="UniProtKB-KW"/>
</dbReference>
<evidence type="ECO:0000256" key="3">
    <source>
        <dbReference type="ARBA" id="ARBA00022723"/>
    </source>
</evidence>
<keyword evidence="3" id="KW-0479">Metal-binding</keyword>
<name>A0A6J6SS64_9ZZZZ</name>
<evidence type="ECO:0000259" key="8">
    <source>
        <dbReference type="Pfam" id="PF12804"/>
    </source>
</evidence>
<dbReference type="InterPro" id="IPR029044">
    <property type="entry name" value="Nucleotide-diphossugar_trans"/>
</dbReference>
<keyword evidence="4" id="KW-0547">Nucleotide-binding</keyword>
<dbReference type="Pfam" id="PF12804">
    <property type="entry name" value="NTP_transf_3"/>
    <property type="match status" value="1"/>
</dbReference>
<evidence type="ECO:0000256" key="2">
    <source>
        <dbReference type="ARBA" id="ARBA00022679"/>
    </source>
</evidence>
<organism evidence="9">
    <name type="scientific">freshwater metagenome</name>
    <dbReference type="NCBI Taxonomy" id="449393"/>
    <lineage>
        <taxon>unclassified sequences</taxon>
        <taxon>metagenomes</taxon>
        <taxon>ecological metagenomes</taxon>
    </lineage>
</organism>
<dbReference type="CDD" id="cd02503">
    <property type="entry name" value="MobA"/>
    <property type="match status" value="1"/>
</dbReference>
<evidence type="ECO:0000313" key="9">
    <source>
        <dbReference type="EMBL" id="CAB4737515.1"/>
    </source>
</evidence>
<evidence type="ECO:0000256" key="7">
    <source>
        <dbReference type="ARBA" id="ARBA00023150"/>
    </source>
</evidence>
<dbReference type="InterPro" id="IPR013482">
    <property type="entry name" value="Molybde_CF_guanTrfase"/>
</dbReference>
<dbReference type="SUPFAM" id="SSF53448">
    <property type="entry name" value="Nucleotide-diphospho-sugar transferases"/>
    <property type="match status" value="1"/>
</dbReference>
<keyword evidence="7" id="KW-0501">Molybdenum cofactor biosynthesis</keyword>
<gene>
    <name evidence="9" type="ORF">UFOPK2786_00576</name>
</gene>
<accession>A0A6J6SS64</accession>
<dbReference type="InterPro" id="IPR025877">
    <property type="entry name" value="MobA-like_NTP_Trfase"/>
</dbReference>
<evidence type="ECO:0000256" key="1">
    <source>
        <dbReference type="ARBA" id="ARBA00022490"/>
    </source>
</evidence>
<dbReference type="GO" id="GO:0006777">
    <property type="term" value="P:Mo-molybdopterin cofactor biosynthetic process"/>
    <property type="evidence" value="ECO:0007669"/>
    <property type="project" value="UniProtKB-KW"/>
</dbReference>
<feature type="domain" description="MobA-like NTP transferase" evidence="8">
    <location>
        <begin position="20"/>
        <end position="173"/>
    </location>
</feature>
<protein>
    <submittedName>
        <fullName evidence="9">Unannotated protein</fullName>
    </submittedName>
</protein>
<keyword evidence="6" id="KW-0342">GTP-binding</keyword>
<evidence type="ECO:0000256" key="5">
    <source>
        <dbReference type="ARBA" id="ARBA00022842"/>
    </source>
</evidence>